<dbReference type="InterPro" id="IPR050178">
    <property type="entry name" value="AspA/AstE_fam"/>
</dbReference>
<reference evidence="9" key="1">
    <citation type="journal article" date="2014" name="Int. J. Syst. Evol. Microbiol.">
        <title>Complete genome sequence of Corynebacterium casei LMG S-19264T (=DSM 44701T), isolated from a smear-ripened cheese.</title>
        <authorList>
            <consortium name="US DOE Joint Genome Institute (JGI-PGF)"/>
            <person name="Walter F."/>
            <person name="Albersmeier A."/>
            <person name="Kalinowski J."/>
            <person name="Ruckert C."/>
        </authorList>
    </citation>
    <scope>NUCLEOTIDE SEQUENCE</scope>
    <source>
        <strain evidence="9">NBRC 110023</strain>
    </source>
</reference>
<evidence type="ECO:0000313" key="9">
    <source>
        <dbReference type="EMBL" id="GLR71053.1"/>
    </source>
</evidence>
<feature type="domain" description="Succinylglutamate desuccinylase/Aspartoacylase catalytic" evidence="8">
    <location>
        <begin position="8"/>
        <end position="204"/>
    </location>
</feature>
<protein>
    <submittedName>
        <fullName evidence="9">Aspartoacylase</fullName>
    </submittedName>
</protein>
<dbReference type="PANTHER" id="PTHR15162">
    <property type="entry name" value="ASPARTOACYLASE"/>
    <property type="match status" value="1"/>
</dbReference>
<keyword evidence="2 6" id="KW-0479">Metal-binding</keyword>
<keyword evidence="4 6" id="KW-0862">Zinc</keyword>
<dbReference type="GO" id="GO:0016811">
    <property type="term" value="F:hydrolase activity, acting on carbon-nitrogen (but not peptide) bonds, in linear amides"/>
    <property type="evidence" value="ECO:0007669"/>
    <property type="project" value="InterPro"/>
</dbReference>
<evidence type="ECO:0000256" key="4">
    <source>
        <dbReference type="ARBA" id="ARBA00022833"/>
    </source>
</evidence>
<sequence length="299" mass="33628">MSNISTVNKILVSGGTHGNELSGVQAVKYWQNNNEELRKHCPSALVDLALINEKAIEKRMRYVDEDLNRQFTFERLAKNGGAEHNALNHEQQLAQSINTTYGPKHDPKYDLVIDIHNTTSNMGPSVILLSSDNFHIQIARFIKQSMPEAVILVEDQIDYQAHPYFCTIGKRGVMLELGPQAHGTLKAALFLQTKQLTEIILRFIQTWNTKALEPMPETTGFRLDKEVPYPTRNGLKSAMIHPSIDGEDFNALATGSPCFLGFDGNDIHWEEDTTYPHFIGEAAYHHLDIAFATAKKIDI</sequence>
<evidence type="ECO:0000256" key="1">
    <source>
        <dbReference type="ARBA" id="ARBA00006173"/>
    </source>
</evidence>
<feature type="domain" description="AstE/AspA barrel-sandwich hybrid" evidence="7">
    <location>
        <begin position="218"/>
        <end position="296"/>
    </location>
</feature>
<gene>
    <name evidence="9" type="ORF">GCM10007852_19610</name>
</gene>
<evidence type="ECO:0000256" key="2">
    <source>
        <dbReference type="ARBA" id="ARBA00022723"/>
    </source>
</evidence>
<dbReference type="InterPro" id="IPR055438">
    <property type="entry name" value="AstE_AspA_cat"/>
</dbReference>
<organism evidence="9 10">
    <name type="scientific">Agaribacter marinus</name>
    <dbReference type="NCBI Taxonomy" id="1431249"/>
    <lineage>
        <taxon>Bacteria</taxon>
        <taxon>Pseudomonadati</taxon>
        <taxon>Pseudomonadota</taxon>
        <taxon>Gammaproteobacteria</taxon>
        <taxon>Alteromonadales</taxon>
        <taxon>Alteromonadaceae</taxon>
        <taxon>Agaribacter</taxon>
    </lineage>
</organism>
<dbReference type="SUPFAM" id="SSF53187">
    <property type="entry name" value="Zn-dependent exopeptidases"/>
    <property type="match status" value="1"/>
</dbReference>
<feature type="binding site" evidence="6">
    <location>
        <position position="17"/>
    </location>
    <ligand>
        <name>Zn(2+)</name>
        <dbReference type="ChEBI" id="CHEBI:29105"/>
    </ligand>
</feature>
<name>A0AA37SWP3_9ALTE</name>
<evidence type="ECO:0000259" key="7">
    <source>
        <dbReference type="Pfam" id="PF04952"/>
    </source>
</evidence>
<dbReference type="Gene3D" id="3.40.630.10">
    <property type="entry name" value="Zn peptidases"/>
    <property type="match status" value="1"/>
</dbReference>
<dbReference type="RefSeq" id="WP_284217352.1">
    <property type="nucleotide sequence ID" value="NZ_BSOT01000005.1"/>
</dbReference>
<feature type="binding site" evidence="6">
    <location>
        <position position="116"/>
    </location>
    <ligand>
        <name>Zn(2+)</name>
        <dbReference type="ChEBI" id="CHEBI:29105"/>
    </ligand>
</feature>
<evidence type="ECO:0000256" key="5">
    <source>
        <dbReference type="PIRSR" id="PIRSR018001-1"/>
    </source>
</evidence>
<evidence type="ECO:0000259" key="8">
    <source>
        <dbReference type="Pfam" id="PF24827"/>
    </source>
</evidence>
<dbReference type="EMBL" id="BSOT01000005">
    <property type="protein sequence ID" value="GLR71053.1"/>
    <property type="molecule type" value="Genomic_DNA"/>
</dbReference>
<dbReference type="NCBIfam" id="NF002601">
    <property type="entry name" value="PRK02259.1"/>
    <property type="match status" value="1"/>
</dbReference>
<dbReference type="GO" id="GO:0046872">
    <property type="term" value="F:metal ion binding"/>
    <property type="evidence" value="ECO:0007669"/>
    <property type="project" value="UniProtKB-KW"/>
</dbReference>
<keyword evidence="10" id="KW-1185">Reference proteome</keyword>
<feature type="active site" description="Proton donor/acceptor" evidence="5">
    <location>
        <position position="176"/>
    </location>
</feature>
<comment type="cofactor">
    <cofactor evidence="6">
        <name>Zn(2+)</name>
        <dbReference type="ChEBI" id="CHEBI:29105"/>
    </cofactor>
    <text evidence="6">Binds 1 zinc ion per subunit.</text>
</comment>
<dbReference type="InterPro" id="IPR007036">
    <property type="entry name" value="Aste_AspA_hybrid_dom"/>
</dbReference>
<accession>A0AA37SWP3</accession>
<dbReference type="Pfam" id="PF24827">
    <property type="entry name" value="AstE_AspA_cat"/>
    <property type="match status" value="1"/>
</dbReference>
<evidence type="ECO:0000256" key="6">
    <source>
        <dbReference type="PIRSR" id="PIRSR018001-3"/>
    </source>
</evidence>
<evidence type="ECO:0000256" key="3">
    <source>
        <dbReference type="ARBA" id="ARBA00022801"/>
    </source>
</evidence>
<dbReference type="Pfam" id="PF04952">
    <property type="entry name" value="AstE_AspA_hybrid"/>
    <property type="match status" value="1"/>
</dbReference>
<comment type="similarity">
    <text evidence="1">Belongs to the AspA/AstE family. Aspartoacylase subfamily.</text>
</comment>
<reference evidence="9" key="2">
    <citation type="submission" date="2023-01" db="EMBL/GenBank/DDBJ databases">
        <title>Draft genome sequence of Agaribacter marinus strain NBRC 110023.</title>
        <authorList>
            <person name="Sun Q."/>
            <person name="Mori K."/>
        </authorList>
    </citation>
    <scope>NUCLEOTIDE SEQUENCE</scope>
    <source>
        <strain evidence="9">NBRC 110023</strain>
    </source>
</reference>
<evidence type="ECO:0000313" key="10">
    <source>
        <dbReference type="Proteomes" id="UP001156601"/>
    </source>
</evidence>
<dbReference type="GO" id="GO:0005829">
    <property type="term" value="C:cytosol"/>
    <property type="evidence" value="ECO:0007669"/>
    <property type="project" value="TreeGrafter"/>
</dbReference>
<dbReference type="Proteomes" id="UP001156601">
    <property type="component" value="Unassembled WGS sequence"/>
</dbReference>
<dbReference type="Gene3D" id="2.20.25.160">
    <property type="match status" value="1"/>
</dbReference>
<dbReference type="InterPro" id="IPR016708">
    <property type="entry name" value="Aspartoacylase"/>
</dbReference>
<dbReference type="GO" id="GO:0016788">
    <property type="term" value="F:hydrolase activity, acting on ester bonds"/>
    <property type="evidence" value="ECO:0007669"/>
    <property type="project" value="InterPro"/>
</dbReference>
<proteinExistence type="inferred from homology"/>
<feature type="binding site" evidence="6">
    <location>
        <position position="20"/>
    </location>
    <ligand>
        <name>Zn(2+)</name>
        <dbReference type="ChEBI" id="CHEBI:29105"/>
    </ligand>
</feature>
<comment type="caution">
    <text evidence="9">The sequence shown here is derived from an EMBL/GenBank/DDBJ whole genome shotgun (WGS) entry which is preliminary data.</text>
</comment>
<keyword evidence="3" id="KW-0378">Hydrolase</keyword>
<dbReference type="PANTHER" id="PTHR15162:SF7">
    <property type="entry name" value="SUCCINYLGLUTAMATE DESUCCINYLASE"/>
    <property type="match status" value="1"/>
</dbReference>
<dbReference type="AlphaFoldDB" id="A0AA37SWP3"/>
<dbReference type="PIRSF" id="PIRSF018001">
    <property type="entry name" value="Aspartoacylase"/>
    <property type="match status" value="1"/>
</dbReference>